<dbReference type="AlphaFoldDB" id="A0AAV3Y3D3"/>
<protein>
    <submittedName>
        <fullName evidence="1">Uncharacterized protein</fullName>
    </submittedName>
</protein>
<accession>A0AAV3Y3D3</accession>
<comment type="caution">
    <text evidence="1">The sequence shown here is derived from an EMBL/GenBank/DDBJ whole genome shotgun (WGS) entry which is preliminary data.</text>
</comment>
<name>A0AAV3Y3D3_9GAST</name>
<evidence type="ECO:0000313" key="1">
    <source>
        <dbReference type="EMBL" id="GFN77251.1"/>
    </source>
</evidence>
<evidence type="ECO:0000313" key="2">
    <source>
        <dbReference type="Proteomes" id="UP000735302"/>
    </source>
</evidence>
<sequence>MKPLTFKTSRTGLGSRKKGCFSRIGYAAQICYSTLATEPSQEKPCTELQSCEKATTELYFQKNAYWIGLSSFLRKMTSRSARRGRPPPIPSR</sequence>
<organism evidence="1 2">
    <name type="scientific">Plakobranchus ocellatus</name>
    <dbReference type="NCBI Taxonomy" id="259542"/>
    <lineage>
        <taxon>Eukaryota</taxon>
        <taxon>Metazoa</taxon>
        <taxon>Spiralia</taxon>
        <taxon>Lophotrochozoa</taxon>
        <taxon>Mollusca</taxon>
        <taxon>Gastropoda</taxon>
        <taxon>Heterobranchia</taxon>
        <taxon>Euthyneura</taxon>
        <taxon>Panpulmonata</taxon>
        <taxon>Sacoglossa</taxon>
        <taxon>Placobranchoidea</taxon>
        <taxon>Plakobranchidae</taxon>
        <taxon>Plakobranchus</taxon>
    </lineage>
</organism>
<reference evidence="1 2" key="1">
    <citation type="journal article" date="2021" name="Elife">
        <title>Chloroplast acquisition without the gene transfer in kleptoplastic sea slugs, Plakobranchus ocellatus.</title>
        <authorList>
            <person name="Maeda T."/>
            <person name="Takahashi S."/>
            <person name="Yoshida T."/>
            <person name="Shimamura S."/>
            <person name="Takaki Y."/>
            <person name="Nagai Y."/>
            <person name="Toyoda A."/>
            <person name="Suzuki Y."/>
            <person name="Arimoto A."/>
            <person name="Ishii H."/>
            <person name="Satoh N."/>
            <person name="Nishiyama T."/>
            <person name="Hasebe M."/>
            <person name="Maruyama T."/>
            <person name="Minagawa J."/>
            <person name="Obokata J."/>
            <person name="Shigenobu S."/>
        </authorList>
    </citation>
    <scope>NUCLEOTIDE SEQUENCE [LARGE SCALE GENOMIC DNA]</scope>
</reference>
<dbReference type="EMBL" id="BLXT01000468">
    <property type="protein sequence ID" value="GFN77251.1"/>
    <property type="molecule type" value="Genomic_DNA"/>
</dbReference>
<keyword evidence="2" id="KW-1185">Reference proteome</keyword>
<dbReference type="Proteomes" id="UP000735302">
    <property type="component" value="Unassembled WGS sequence"/>
</dbReference>
<proteinExistence type="predicted"/>
<gene>
    <name evidence="1" type="ORF">PoB_000375700</name>
</gene>